<dbReference type="AlphaFoldDB" id="A8H0Z8"/>
<dbReference type="eggNOG" id="COG2200">
    <property type="taxonomic scope" value="Bacteria"/>
</dbReference>
<keyword evidence="1" id="KW-0597">Phosphoprotein</keyword>
<dbReference type="KEGG" id="spl:Spea_0908"/>
<dbReference type="SMART" id="SM00448">
    <property type="entry name" value="REC"/>
    <property type="match status" value="1"/>
</dbReference>
<dbReference type="GO" id="GO:0071111">
    <property type="term" value="F:cyclic-guanylate-specific phosphodiesterase activity"/>
    <property type="evidence" value="ECO:0007669"/>
    <property type="project" value="InterPro"/>
</dbReference>
<reference evidence="4 5" key="1">
    <citation type="submission" date="2007-10" db="EMBL/GenBank/DDBJ databases">
        <title>Complete sequence of Shewanella pealeana ATCC 700345.</title>
        <authorList>
            <consortium name="US DOE Joint Genome Institute"/>
            <person name="Copeland A."/>
            <person name="Lucas S."/>
            <person name="Lapidus A."/>
            <person name="Barry K."/>
            <person name="Glavina del Rio T."/>
            <person name="Dalin E."/>
            <person name="Tice H."/>
            <person name="Pitluck S."/>
            <person name="Chertkov O."/>
            <person name="Brettin T."/>
            <person name="Bruce D."/>
            <person name="Detter J.C."/>
            <person name="Han C."/>
            <person name="Schmutz J."/>
            <person name="Larimer F."/>
            <person name="Land M."/>
            <person name="Hauser L."/>
            <person name="Kyrpides N."/>
            <person name="Kim E."/>
            <person name="Zhao J.-S.Z."/>
            <person name="Manno D."/>
            <person name="Hawari J."/>
            <person name="Richardson P."/>
        </authorList>
    </citation>
    <scope>NUCLEOTIDE SEQUENCE [LARGE SCALE GENOMIC DNA]</scope>
    <source>
        <strain evidence="5">ATCC 700345 / ANG-SQ1</strain>
    </source>
</reference>
<dbReference type="Proteomes" id="UP000002608">
    <property type="component" value="Chromosome"/>
</dbReference>
<feature type="modified residue" description="4-aspartylphosphate" evidence="1">
    <location>
        <position position="55"/>
    </location>
</feature>
<name>A8H0Z8_SHEPA</name>
<dbReference type="InterPro" id="IPR035919">
    <property type="entry name" value="EAL_sf"/>
</dbReference>
<dbReference type="InterPro" id="IPR011006">
    <property type="entry name" value="CheY-like_superfamily"/>
</dbReference>
<dbReference type="PANTHER" id="PTHR33121">
    <property type="entry name" value="CYCLIC DI-GMP PHOSPHODIESTERASE PDEF"/>
    <property type="match status" value="1"/>
</dbReference>
<dbReference type="InterPro" id="IPR050706">
    <property type="entry name" value="Cyclic-di-GMP_PDE-like"/>
</dbReference>
<dbReference type="SUPFAM" id="SSF52172">
    <property type="entry name" value="CheY-like"/>
    <property type="match status" value="1"/>
</dbReference>
<evidence type="ECO:0000313" key="4">
    <source>
        <dbReference type="EMBL" id="ABV86235.1"/>
    </source>
</evidence>
<dbReference type="STRING" id="398579.Spea_0908"/>
<dbReference type="Pfam" id="PF00072">
    <property type="entry name" value="Response_reg"/>
    <property type="match status" value="1"/>
</dbReference>
<protein>
    <submittedName>
        <fullName evidence="4">Response regulator receiver modulated diguanylate phosphodiesterase</fullName>
    </submittedName>
</protein>
<proteinExistence type="predicted"/>
<dbReference type="SMART" id="SM00052">
    <property type="entry name" value="EAL"/>
    <property type="match status" value="1"/>
</dbReference>
<dbReference type="PROSITE" id="PS50110">
    <property type="entry name" value="RESPONSE_REGULATORY"/>
    <property type="match status" value="1"/>
</dbReference>
<dbReference type="GO" id="GO:0000160">
    <property type="term" value="P:phosphorelay signal transduction system"/>
    <property type="evidence" value="ECO:0007669"/>
    <property type="project" value="InterPro"/>
</dbReference>
<evidence type="ECO:0000256" key="1">
    <source>
        <dbReference type="PROSITE-ProRule" id="PRU00169"/>
    </source>
</evidence>
<organism evidence="4 5">
    <name type="scientific">Shewanella pealeana (strain ATCC 700345 / ANG-SQ1)</name>
    <dbReference type="NCBI Taxonomy" id="398579"/>
    <lineage>
        <taxon>Bacteria</taxon>
        <taxon>Pseudomonadati</taxon>
        <taxon>Pseudomonadota</taxon>
        <taxon>Gammaproteobacteria</taxon>
        <taxon>Alteromonadales</taxon>
        <taxon>Shewanellaceae</taxon>
        <taxon>Shewanella</taxon>
    </lineage>
</organism>
<keyword evidence="5" id="KW-1185">Reference proteome</keyword>
<dbReference type="PANTHER" id="PTHR33121:SF79">
    <property type="entry name" value="CYCLIC DI-GMP PHOSPHODIESTERASE PDED-RELATED"/>
    <property type="match status" value="1"/>
</dbReference>
<dbReference type="EMBL" id="CP000851">
    <property type="protein sequence ID" value="ABV86235.1"/>
    <property type="molecule type" value="Genomic_DNA"/>
</dbReference>
<dbReference type="InterPro" id="IPR001633">
    <property type="entry name" value="EAL_dom"/>
</dbReference>
<dbReference type="InterPro" id="IPR001789">
    <property type="entry name" value="Sig_transdc_resp-reg_receiver"/>
</dbReference>
<dbReference type="PROSITE" id="PS50883">
    <property type="entry name" value="EAL"/>
    <property type="match status" value="1"/>
</dbReference>
<evidence type="ECO:0000313" key="5">
    <source>
        <dbReference type="Proteomes" id="UP000002608"/>
    </source>
</evidence>
<feature type="domain" description="Response regulatory" evidence="2">
    <location>
        <begin position="2"/>
        <end position="125"/>
    </location>
</feature>
<evidence type="ECO:0000259" key="2">
    <source>
        <dbReference type="PROSITE" id="PS50110"/>
    </source>
</evidence>
<accession>A8H0Z8</accession>
<gene>
    <name evidence="4" type="ordered locus">Spea_0908</name>
</gene>
<dbReference type="SUPFAM" id="SSF141868">
    <property type="entry name" value="EAL domain-like"/>
    <property type="match status" value="1"/>
</dbReference>
<evidence type="ECO:0000259" key="3">
    <source>
        <dbReference type="PROSITE" id="PS50883"/>
    </source>
</evidence>
<dbReference type="Gene3D" id="3.20.20.450">
    <property type="entry name" value="EAL domain"/>
    <property type="match status" value="1"/>
</dbReference>
<dbReference type="HOGENOM" id="CLU_000445_70_2_6"/>
<dbReference type="OrthoDB" id="9812358at2"/>
<dbReference type="Pfam" id="PF00563">
    <property type="entry name" value="EAL"/>
    <property type="match status" value="1"/>
</dbReference>
<dbReference type="CDD" id="cd01948">
    <property type="entry name" value="EAL"/>
    <property type="match status" value="1"/>
</dbReference>
<dbReference type="Gene3D" id="3.40.50.2300">
    <property type="match status" value="1"/>
</dbReference>
<sequence>MKILLIEDHLFQREAMQMQLELITSPKISLIRTAASGVEALQIMADFKPDILLCDLKMPEMDGITFLSHISELMFTGSIIITSASNQIVLDTVQKMCMSYHLKVIGAISKPVKINTLKELLHLAYVESLMNSTFVPPSSVKSKTFTEKELEHALVQGWIKPYFQPLVAFDGGEWKSCEALIRFVHPILGVLPPTSFLPQLSKMHKDAELALLSINYILQHQAELAGRPVAVNINPTTLMHNHFVDRLLDIAKQQPSLCKQVYFEITESDALINTGRALESASRLALHGFNLSIDDFGTGYSSLTLLDTLPFDSLKVDMSFIRAMESSKTAAAIVEACLLLSSRLELKSVAEGVETQVLWQQLQSLGCTLAQGYYIAAPMPVERLKDWHESWQVKVSKHQLATEIC</sequence>
<feature type="domain" description="EAL" evidence="3">
    <location>
        <begin position="143"/>
        <end position="392"/>
    </location>
</feature>
<dbReference type="RefSeq" id="WP_012154169.1">
    <property type="nucleotide sequence ID" value="NC_009901.1"/>
</dbReference>